<evidence type="ECO:0000313" key="2">
    <source>
        <dbReference type="Proteomes" id="UP000807504"/>
    </source>
</evidence>
<name>A0A8T0FZR4_ARGBR</name>
<dbReference type="AlphaFoldDB" id="A0A8T0FZR4"/>
<dbReference type="PANTHER" id="PTHR45786:SF74">
    <property type="entry name" value="ATP-DEPENDENT DNA HELICASE"/>
    <property type="match status" value="1"/>
</dbReference>
<dbReference type="Proteomes" id="UP000807504">
    <property type="component" value="Unassembled WGS sequence"/>
</dbReference>
<evidence type="ECO:0000313" key="1">
    <source>
        <dbReference type="EMBL" id="KAF8796584.1"/>
    </source>
</evidence>
<sequence>MWSVFNKVAFKYDSTFDYARHKLIKMERIRKKCRFCRALKWKDGTAGMCCSGGNISILLIERPVEPLKQLFSLETAESRHFLNNIRKYNLCFHTASFGTDSVTAIPRILPICTIQGQVCHRIGSLLPTSSMQPELLQIYFMGDGESKIQRWSRLIPGVDRETVRKIQRVLHNNNA</sequence>
<gene>
    <name evidence="1" type="ORF">HNY73_000943</name>
</gene>
<keyword evidence="2" id="KW-1185">Reference proteome</keyword>
<dbReference type="PANTHER" id="PTHR45786">
    <property type="entry name" value="DNA BINDING PROTEIN-LIKE"/>
    <property type="match status" value="1"/>
</dbReference>
<proteinExistence type="predicted"/>
<organism evidence="1 2">
    <name type="scientific">Argiope bruennichi</name>
    <name type="common">Wasp spider</name>
    <name type="synonym">Aranea bruennichi</name>
    <dbReference type="NCBI Taxonomy" id="94029"/>
    <lineage>
        <taxon>Eukaryota</taxon>
        <taxon>Metazoa</taxon>
        <taxon>Ecdysozoa</taxon>
        <taxon>Arthropoda</taxon>
        <taxon>Chelicerata</taxon>
        <taxon>Arachnida</taxon>
        <taxon>Araneae</taxon>
        <taxon>Araneomorphae</taxon>
        <taxon>Entelegynae</taxon>
        <taxon>Araneoidea</taxon>
        <taxon>Araneidae</taxon>
        <taxon>Argiope</taxon>
    </lineage>
</organism>
<protein>
    <submittedName>
        <fullName evidence="1">Uncharacterized protein</fullName>
    </submittedName>
</protein>
<comment type="caution">
    <text evidence="1">The sequence shown here is derived from an EMBL/GenBank/DDBJ whole genome shotgun (WGS) entry which is preliminary data.</text>
</comment>
<accession>A0A8T0FZR4</accession>
<reference evidence="1" key="2">
    <citation type="submission" date="2020-06" db="EMBL/GenBank/DDBJ databases">
        <authorList>
            <person name="Sheffer M."/>
        </authorList>
    </citation>
    <scope>NUCLEOTIDE SEQUENCE</scope>
</reference>
<dbReference type="EMBL" id="JABXBU010000001">
    <property type="protein sequence ID" value="KAF8796584.1"/>
    <property type="molecule type" value="Genomic_DNA"/>
</dbReference>
<reference evidence="1" key="1">
    <citation type="journal article" date="2020" name="bioRxiv">
        <title>Chromosome-level reference genome of the European wasp spider Argiope bruennichi: a resource for studies on range expansion and evolutionary adaptation.</title>
        <authorList>
            <person name="Sheffer M.M."/>
            <person name="Hoppe A."/>
            <person name="Krehenwinkel H."/>
            <person name="Uhl G."/>
            <person name="Kuss A.W."/>
            <person name="Jensen L."/>
            <person name="Jensen C."/>
            <person name="Gillespie R.G."/>
            <person name="Hoff K.J."/>
            <person name="Prost S."/>
        </authorList>
    </citation>
    <scope>NUCLEOTIDE SEQUENCE</scope>
</reference>